<keyword evidence="3" id="KW-1185">Reference proteome</keyword>
<name>A0A085M5J4_9BILA</name>
<feature type="non-terminal residue" evidence="1">
    <location>
        <position position="1"/>
    </location>
</feature>
<dbReference type="EMBL" id="KL363227">
    <property type="protein sequence ID" value="KFD52490.1"/>
    <property type="molecule type" value="Genomic_DNA"/>
</dbReference>
<dbReference type="Proteomes" id="UP000030764">
    <property type="component" value="Unassembled WGS sequence"/>
</dbReference>
<evidence type="ECO:0000313" key="2">
    <source>
        <dbReference type="EMBL" id="KFD68974.1"/>
    </source>
</evidence>
<reference evidence="1 3" key="1">
    <citation type="journal article" date="2014" name="Nat. Genet.">
        <title>Genome and transcriptome of the porcine whipworm Trichuris suis.</title>
        <authorList>
            <person name="Jex A.R."/>
            <person name="Nejsum P."/>
            <person name="Schwarz E.M."/>
            <person name="Hu L."/>
            <person name="Young N.D."/>
            <person name="Hall R.S."/>
            <person name="Korhonen P.K."/>
            <person name="Liao S."/>
            <person name="Thamsborg S."/>
            <person name="Xia J."/>
            <person name="Xu P."/>
            <person name="Wang S."/>
            <person name="Scheerlinck J.P."/>
            <person name="Hofmann A."/>
            <person name="Sternberg P.W."/>
            <person name="Wang J."/>
            <person name="Gasser R.B."/>
        </authorList>
    </citation>
    <scope>NUCLEOTIDE SEQUENCE [LARGE SCALE GENOMIC DNA]</scope>
    <source>
        <strain evidence="2">DCEP-RM93F</strain>
        <strain evidence="1">DCEP-RM93M</strain>
    </source>
</reference>
<gene>
    <name evidence="1" type="ORF">M513_06687</name>
    <name evidence="2" type="ORF">M514_06687</name>
</gene>
<dbReference type="EMBL" id="KL367499">
    <property type="protein sequence ID" value="KFD68974.1"/>
    <property type="molecule type" value="Genomic_DNA"/>
</dbReference>
<proteinExistence type="predicted"/>
<dbReference type="Proteomes" id="UP000030758">
    <property type="component" value="Unassembled WGS sequence"/>
</dbReference>
<protein>
    <submittedName>
        <fullName evidence="1">Uncharacterized protein</fullName>
    </submittedName>
</protein>
<accession>A0A085M5J4</accession>
<feature type="non-terminal residue" evidence="1">
    <location>
        <position position="66"/>
    </location>
</feature>
<evidence type="ECO:0000313" key="3">
    <source>
        <dbReference type="Proteomes" id="UP000030764"/>
    </source>
</evidence>
<evidence type="ECO:0000313" key="1">
    <source>
        <dbReference type="EMBL" id="KFD52490.1"/>
    </source>
</evidence>
<sequence>WASWTMFRPLLRQTPKKRTQRRLIALQRSTVFTLPTHRLDRPRSPLCLQSSLCVQPAGWNNRIGLN</sequence>
<organism evidence="1 3">
    <name type="scientific">Trichuris suis</name>
    <name type="common">pig whipworm</name>
    <dbReference type="NCBI Taxonomy" id="68888"/>
    <lineage>
        <taxon>Eukaryota</taxon>
        <taxon>Metazoa</taxon>
        <taxon>Ecdysozoa</taxon>
        <taxon>Nematoda</taxon>
        <taxon>Enoplea</taxon>
        <taxon>Dorylaimia</taxon>
        <taxon>Trichinellida</taxon>
        <taxon>Trichuridae</taxon>
        <taxon>Trichuris</taxon>
    </lineage>
</organism>
<dbReference type="AlphaFoldDB" id="A0A085M5J4"/>